<dbReference type="Pfam" id="PF07791">
    <property type="entry name" value="Imm11"/>
    <property type="match status" value="1"/>
</dbReference>
<comment type="caution">
    <text evidence="2">The sequence shown here is derived from an EMBL/GenBank/DDBJ whole genome shotgun (WGS) entry which is preliminary data.</text>
</comment>
<name>A0A2V1K2E7_9BURK</name>
<reference evidence="3" key="1">
    <citation type="submission" date="2018-05" db="EMBL/GenBank/DDBJ databases">
        <authorList>
            <person name="Li Y."/>
        </authorList>
    </citation>
    <scope>NUCLEOTIDE SEQUENCE [LARGE SCALE GENOMIC DNA]</scope>
    <source>
        <strain evidence="3">3d-2-2</strain>
    </source>
</reference>
<proteinExistence type="predicted"/>
<gene>
    <name evidence="2" type="ORF">DD235_00620</name>
</gene>
<organism evidence="2 3">
    <name type="scientific">Corticimicrobacter populi</name>
    <dbReference type="NCBI Taxonomy" id="2175229"/>
    <lineage>
        <taxon>Bacteria</taxon>
        <taxon>Pseudomonadati</taxon>
        <taxon>Pseudomonadota</taxon>
        <taxon>Betaproteobacteria</taxon>
        <taxon>Burkholderiales</taxon>
        <taxon>Alcaligenaceae</taxon>
        <taxon>Corticimicrobacter</taxon>
    </lineage>
</organism>
<dbReference type="RefSeq" id="WP_109060135.1">
    <property type="nucleotide sequence ID" value="NZ_QETA01000001.1"/>
</dbReference>
<dbReference type="AlphaFoldDB" id="A0A2V1K2E7"/>
<evidence type="ECO:0000313" key="2">
    <source>
        <dbReference type="EMBL" id="PWF24730.1"/>
    </source>
</evidence>
<sequence length="202" mass="23280">MKSGDEFFIVNSAPGEPGVPYFFDKDWMPDLPDCFADFYTSPLDESMFSGRYALRAKTYQLNGDFFIDDHLASRQMCDMCARLGVDYIQIPVDVSLYRGKVPEKKYFLFFLKKYISILDADKSIYTICSDSEGLEHTYYDSIDLFKIRGGVVDNLFFCKELMMPVCSGLFKDECEKLGLTGFAFQPLDDTYRYSAWEDLDLA</sequence>
<dbReference type="EMBL" id="QETA01000001">
    <property type="protein sequence ID" value="PWF24730.1"/>
    <property type="molecule type" value="Genomic_DNA"/>
</dbReference>
<feature type="domain" description="Immunity MXAN-0049 protein" evidence="1">
    <location>
        <begin position="91"/>
        <end position="187"/>
    </location>
</feature>
<protein>
    <recommendedName>
        <fullName evidence="1">Immunity MXAN-0049 protein domain-containing protein</fullName>
    </recommendedName>
</protein>
<dbReference type="InterPro" id="IPR012433">
    <property type="entry name" value="Imm11"/>
</dbReference>
<keyword evidence="3" id="KW-1185">Reference proteome</keyword>
<accession>A0A2V1K2E7</accession>
<dbReference type="Proteomes" id="UP000245212">
    <property type="component" value="Unassembled WGS sequence"/>
</dbReference>
<evidence type="ECO:0000259" key="1">
    <source>
        <dbReference type="Pfam" id="PF07791"/>
    </source>
</evidence>
<evidence type="ECO:0000313" key="3">
    <source>
        <dbReference type="Proteomes" id="UP000245212"/>
    </source>
</evidence>